<keyword evidence="4" id="KW-1185">Reference proteome</keyword>
<dbReference type="STRING" id="693986.MOC_4888"/>
<reference evidence="3 4" key="1">
    <citation type="journal article" date="2014" name="PLoS ONE">
        <title>Genome Information of Methylobacterium oryzae, a Plant-Probiotic Methylotroph in the Phyllosphere.</title>
        <authorList>
            <person name="Kwak M.J."/>
            <person name="Jeong H."/>
            <person name="Madhaiyan M."/>
            <person name="Lee Y."/>
            <person name="Sa T.M."/>
            <person name="Oh T.K."/>
            <person name="Kim J.F."/>
        </authorList>
    </citation>
    <scope>NUCLEOTIDE SEQUENCE [LARGE SCALE GENOMIC DNA]</scope>
    <source>
        <strain evidence="3 4">CBMB20</strain>
    </source>
</reference>
<evidence type="ECO:0000313" key="4">
    <source>
        <dbReference type="Proteomes" id="UP000029492"/>
    </source>
</evidence>
<dbReference type="InterPro" id="IPR011006">
    <property type="entry name" value="CheY-like_superfamily"/>
</dbReference>
<dbReference type="AlphaFoldDB" id="A0A089P3L3"/>
<gene>
    <name evidence="3" type="ORF">MOC_4888</name>
</gene>
<proteinExistence type="predicted"/>
<dbReference type="KEGG" id="mor:MOC_4888"/>
<evidence type="ECO:0000259" key="2">
    <source>
        <dbReference type="PROSITE" id="PS50110"/>
    </source>
</evidence>
<evidence type="ECO:0000313" key="3">
    <source>
        <dbReference type="EMBL" id="AIQ92643.1"/>
    </source>
</evidence>
<dbReference type="GO" id="GO:0000160">
    <property type="term" value="P:phosphorelay signal transduction system"/>
    <property type="evidence" value="ECO:0007669"/>
    <property type="project" value="InterPro"/>
</dbReference>
<dbReference type="SUPFAM" id="SSF52172">
    <property type="entry name" value="CheY-like"/>
    <property type="match status" value="1"/>
</dbReference>
<evidence type="ECO:0000256" key="1">
    <source>
        <dbReference type="PROSITE-ProRule" id="PRU00169"/>
    </source>
</evidence>
<dbReference type="Gene3D" id="3.40.50.2300">
    <property type="match status" value="1"/>
</dbReference>
<keyword evidence="1" id="KW-0597">Phosphoprotein</keyword>
<organism evidence="3 4">
    <name type="scientific">Methylobacterium oryzae CBMB20</name>
    <dbReference type="NCBI Taxonomy" id="693986"/>
    <lineage>
        <taxon>Bacteria</taxon>
        <taxon>Pseudomonadati</taxon>
        <taxon>Pseudomonadota</taxon>
        <taxon>Alphaproteobacteria</taxon>
        <taxon>Hyphomicrobiales</taxon>
        <taxon>Methylobacteriaceae</taxon>
        <taxon>Methylobacterium</taxon>
    </lineage>
</organism>
<dbReference type="InterPro" id="IPR001789">
    <property type="entry name" value="Sig_transdc_resp-reg_receiver"/>
</dbReference>
<dbReference type="RefSeq" id="WP_043759537.1">
    <property type="nucleotide sequence ID" value="NZ_CP003811.1"/>
</dbReference>
<dbReference type="Proteomes" id="UP000029492">
    <property type="component" value="Chromosome"/>
</dbReference>
<name>A0A089P3L3_9HYPH</name>
<protein>
    <submittedName>
        <fullName evidence="3">Response regulator receiver protein</fullName>
    </submittedName>
</protein>
<dbReference type="SMART" id="SM00448">
    <property type="entry name" value="REC"/>
    <property type="match status" value="1"/>
</dbReference>
<dbReference type="EMBL" id="CP003811">
    <property type="protein sequence ID" value="AIQ92643.1"/>
    <property type="molecule type" value="Genomic_DNA"/>
</dbReference>
<feature type="domain" description="Response regulatory" evidence="2">
    <location>
        <begin position="12"/>
        <end position="121"/>
    </location>
</feature>
<dbReference type="PROSITE" id="PS50110">
    <property type="entry name" value="RESPONSE_REGULATORY"/>
    <property type="match status" value="1"/>
</dbReference>
<accession>A0A089P3L3</accession>
<dbReference type="eggNOG" id="COG0784">
    <property type="taxonomic scope" value="Bacteria"/>
</dbReference>
<feature type="modified residue" description="4-aspartylphosphate" evidence="1">
    <location>
        <position position="63"/>
    </location>
</feature>
<sequence>MTPTPRPLAGRRVLLVEDDYFIAIDLKSGFEASGAQVLGPVPSVGEALALIARTAAIDAAVLDINLQDELVYPVADALYARGVPFLFATGYDPVAVPSLHGAVALCQKPLDPQIVARALFG</sequence>
<dbReference type="HOGENOM" id="CLU_000445_69_11_5"/>